<feature type="region of interest" description="Disordered" evidence="1">
    <location>
        <begin position="106"/>
        <end position="129"/>
    </location>
</feature>
<feature type="region of interest" description="Disordered" evidence="1">
    <location>
        <begin position="1"/>
        <end position="27"/>
    </location>
</feature>
<reference evidence="2" key="1">
    <citation type="journal article" date="2013" name="J. Plant Res.">
        <title>Effect of fungi and light on seed germination of three Opuntia species from semiarid lands of central Mexico.</title>
        <authorList>
            <person name="Delgado-Sanchez P."/>
            <person name="Jimenez-Bremont J.F."/>
            <person name="Guerrero-Gonzalez Mde L."/>
            <person name="Flores J."/>
        </authorList>
    </citation>
    <scope>NUCLEOTIDE SEQUENCE</scope>
    <source>
        <tissue evidence="2">Cladode</tissue>
    </source>
</reference>
<organism evidence="2">
    <name type="scientific">Opuntia streptacantha</name>
    <name type="common">Prickly pear cactus</name>
    <name type="synonym">Opuntia cardona</name>
    <dbReference type="NCBI Taxonomy" id="393608"/>
    <lineage>
        <taxon>Eukaryota</taxon>
        <taxon>Viridiplantae</taxon>
        <taxon>Streptophyta</taxon>
        <taxon>Embryophyta</taxon>
        <taxon>Tracheophyta</taxon>
        <taxon>Spermatophyta</taxon>
        <taxon>Magnoliopsida</taxon>
        <taxon>eudicotyledons</taxon>
        <taxon>Gunneridae</taxon>
        <taxon>Pentapetalae</taxon>
        <taxon>Caryophyllales</taxon>
        <taxon>Cactineae</taxon>
        <taxon>Cactaceae</taxon>
        <taxon>Opuntioideae</taxon>
        <taxon>Opuntia</taxon>
    </lineage>
</organism>
<dbReference type="EMBL" id="GISG01023567">
    <property type="protein sequence ID" value="MBA4619049.1"/>
    <property type="molecule type" value="Transcribed_RNA"/>
</dbReference>
<name>A0A7C9CRG1_OPUST</name>
<dbReference type="AlphaFoldDB" id="A0A7C9CRG1"/>
<protein>
    <submittedName>
        <fullName evidence="2">Uncharacterized protein</fullName>
    </submittedName>
</protein>
<sequence length="129" mass="13774">MEEMRVEKLREKGDDVQDEAAEGARADRETAALRGDAGRSNILGAMESMADVIKSKLTMPSDIVDQTRAARERGTKTDEEGGRKVVVSVEETPAGAGADLLKDADQISGQSFSPNDVGKFGGEGTGYRR</sequence>
<feature type="compositionally biased region" description="Gly residues" evidence="1">
    <location>
        <begin position="119"/>
        <end position="129"/>
    </location>
</feature>
<proteinExistence type="predicted"/>
<reference evidence="2" key="2">
    <citation type="submission" date="2020-07" db="EMBL/GenBank/DDBJ databases">
        <authorList>
            <person name="Vera ALvarez R."/>
            <person name="Arias-Moreno D.M."/>
            <person name="Jimenez-Jacinto V."/>
            <person name="Jimenez-Bremont J.F."/>
            <person name="Swaminathan K."/>
            <person name="Moose S.P."/>
            <person name="Guerrero-Gonzalez M.L."/>
            <person name="Marino-Ramirez L."/>
            <person name="Landsman D."/>
            <person name="Rodriguez-Kessler M."/>
            <person name="Delgado-Sanchez P."/>
        </authorList>
    </citation>
    <scope>NUCLEOTIDE SEQUENCE</scope>
    <source>
        <tissue evidence="2">Cladode</tissue>
    </source>
</reference>
<accession>A0A7C9CRG1</accession>
<feature type="compositionally biased region" description="Basic and acidic residues" evidence="1">
    <location>
        <begin position="1"/>
        <end position="15"/>
    </location>
</feature>
<evidence type="ECO:0000313" key="2">
    <source>
        <dbReference type="EMBL" id="MBA4619049.1"/>
    </source>
</evidence>
<evidence type="ECO:0000256" key="1">
    <source>
        <dbReference type="SAM" id="MobiDB-lite"/>
    </source>
</evidence>